<organism evidence="2">
    <name type="scientific">Rhizophora mucronata</name>
    <name type="common">Asiatic mangrove</name>
    <dbReference type="NCBI Taxonomy" id="61149"/>
    <lineage>
        <taxon>Eukaryota</taxon>
        <taxon>Viridiplantae</taxon>
        <taxon>Streptophyta</taxon>
        <taxon>Embryophyta</taxon>
        <taxon>Tracheophyta</taxon>
        <taxon>Spermatophyta</taxon>
        <taxon>Magnoliopsida</taxon>
        <taxon>eudicotyledons</taxon>
        <taxon>Gunneridae</taxon>
        <taxon>Pentapetalae</taxon>
        <taxon>rosids</taxon>
        <taxon>fabids</taxon>
        <taxon>Malpighiales</taxon>
        <taxon>Rhizophoraceae</taxon>
        <taxon>Rhizophora</taxon>
    </lineage>
</organism>
<sequence>MEKIGRGWAFFLFLCSFDRDLNTTKCPQTFGGYLVLPTVQWGPACYILLQSKNDHREEKETYYEWSSGTVQQHVKYKVFFPHDFST</sequence>
<evidence type="ECO:0000313" key="2">
    <source>
        <dbReference type="EMBL" id="MBX63327.1"/>
    </source>
</evidence>
<protein>
    <recommendedName>
        <fullName evidence="3">Secreted protein</fullName>
    </recommendedName>
</protein>
<proteinExistence type="predicted"/>
<name>A0A2P2Q8N9_RHIMU</name>
<evidence type="ECO:0008006" key="3">
    <source>
        <dbReference type="Google" id="ProtNLM"/>
    </source>
</evidence>
<keyword evidence="1" id="KW-0732">Signal</keyword>
<reference evidence="2" key="1">
    <citation type="submission" date="2018-02" db="EMBL/GenBank/DDBJ databases">
        <title>Rhizophora mucronata_Transcriptome.</title>
        <authorList>
            <person name="Meera S.P."/>
            <person name="Sreeshan A."/>
            <person name="Augustine A."/>
        </authorList>
    </citation>
    <scope>NUCLEOTIDE SEQUENCE</scope>
    <source>
        <tissue evidence="2">Leaf</tissue>
    </source>
</reference>
<dbReference type="EMBL" id="GGEC01082843">
    <property type="protein sequence ID" value="MBX63327.1"/>
    <property type="molecule type" value="Transcribed_RNA"/>
</dbReference>
<feature type="signal peptide" evidence="1">
    <location>
        <begin position="1"/>
        <end position="23"/>
    </location>
</feature>
<accession>A0A2P2Q8N9</accession>
<feature type="chain" id="PRO_5015180753" description="Secreted protein" evidence="1">
    <location>
        <begin position="24"/>
        <end position="86"/>
    </location>
</feature>
<evidence type="ECO:0000256" key="1">
    <source>
        <dbReference type="SAM" id="SignalP"/>
    </source>
</evidence>
<dbReference type="AlphaFoldDB" id="A0A2P2Q8N9"/>